<dbReference type="Proteomes" id="UP000654123">
    <property type="component" value="Unassembled WGS sequence"/>
</dbReference>
<dbReference type="EMBL" id="BMSV01000005">
    <property type="protein sequence ID" value="GGQ08376.1"/>
    <property type="molecule type" value="Genomic_DNA"/>
</dbReference>
<comment type="caution">
    <text evidence="2">The sequence shown here is derived from an EMBL/GenBank/DDBJ whole genome shotgun (WGS) entry which is preliminary data.</text>
</comment>
<organism evidence="2 3">
    <name type="scientific">Streptomyces roseolilacinus</name>
    <dbReference type="NCBI Taxonomy" id="66904"/>
    <lineage>
        <taxon>Bacteria</taxon>
        <taxon>Bacillati</taxon>
        <taxon>Actinomycetota</taxon>
        <taxon>Actinomycetes</taxon>
        <taxon>Kitasatosporales</taxon>
        <taxon>Streptomycetaceae</taxon>
        <taxon>Streptomyces</taxon>
    </lineage>
</organism>
<feature type="region of interest" description="Disordered" evidence="1">
    <location>
        <begin position="1"/>
        <end position="85"/>
    </location>
</feature>
<protein>
    <submittedName>
        <fullName evidence="2">Uncharacterized protein</fullName>
    </submittedName>
</protein>
<evidence type="ECO:0000313" key="2">
    <source>
        <dbReference type="EMBL" id="GGQ08376.1"/>
    </source>
</evidence>
<reference evidence="2" key="2">
    <citation type="submission" date="2020-09" db="EMBL/GenBank/DDBJ databases">
        <authorList>
            <person name="Sun Q."/>
            <person name="Ohkuma M."/>
        </authorList>
    </citation>
    <scope>NUCLEOTIDE SEQUENCE</scope>
    <source>
        <strain evidence="2">JCM 4335</strain>
    </source>
</reference>
<accession>A0A918AZU7</accession>
<evidence type="ECO:0000256" key="1">
    <source>
        <dbReference type="SAM" id="MobiDB-lite"/>
    </source>
</evidence>
<keyword evidence="3" id="KW-1185">Reference proteome</keyword>
<dbReference type="AlphaFoldDB" id="A0A918AZU7"/>
<sequence length="106" mass="10785">MGRRAAAHGPAGTGARRVDGARAPPVGGGDRRGVGGADPEAAEGQGALRGTRFGEGTARTAARLSSPVDGVSGRAGGLDAIARSPPGSFRHHVEYWCPNRRIYPAE</sequence>
<proteinExistence type="predicted"/>
<gene>
    <name evidence="2" type="ORF">GCM10010249_28470</name>
</gene>
<reference evidence="2" key="1">
    <citation type="journal article" date="2014" name="Int. J. Syst. Evol. Microbiol.">
        <title>Complete genome sequence of Corynebacterium casei LMG S-19264T (=DSM 44701T), isolated from a smear-ripened cheese.</title>
        <authorList>
            <consortium name="US DOE Joint Genome Institute (JGI-PGF)"/>
            <person name="Walter F."/>
            <person name="Albersmeier A."/>
            <person name="Kalinowski J."/>
            <person name="Ruckert C."/>
        </authorList>
    </citation>
    <scope>NUCLEOTIDE SEQUENCE</scope>
    <source>
        <strain evidence="2">JCM 4335</strain>
    </source>
</reference>
<evidence type="ECO:0000313" key="3">
    <source>
        <dbReference type="Proteomes" id="UP000654123"/>
    </source>
</evidence>
<name>A0A918AZU7_9ACTN</name>